<dbReference type="PANTHER" id="PTHR45695">
    <property type="entry name" value="LEUCOKININ RECEPTOR-RELATED"/>
    <property type="match status" value="1"/>
</dbReference>
<dbReference type="RefSeq" id="XP_022256445.1">
    <property type="nucleotide sequence ID" value="XM_022400737.1"/>
</dbReference>
<feature type="region of interest" description="Disordered" evidence="10">
    <location>
        <begin position="1"/>
        <end position="30"/>
    </location>
</feature>
<feature type="non-terminal residue" evidence="14">
    <location>
        <position position="297"/>
    </location>
</feature>
<dbReference type="SUPFAM" id="SSF81321">
    <property type="entry name" value="Family A G protein-coupled receptor-like"/>
    <property type="match status" value="1"/>
</dbReference>
<evidence type="ECO:0000256" key="5">
    <source>
        <dbReference type="ARBA" id="ARBA00023040"/>
    </source>
</evidence>
<evidence type="ECO:0000256" key="7">
    <source>
        <dbReference type="ARBA" id="ARBA00023170"/>
    </source>
</evidence>
<proteinExistence type="inferred from homology"/>
<keyword evidence="3 9" id="KW-0812">Transmembrane</keyword>
<evidence type="ECO:0000256" key="4">
    <source>
        <dbReference type="ARBA" id="ARBA00022989"/>
    </source>
</evidence>
<feature type="transmembrane region" description="Helical" evidence="11">
    <location>
        <begin position="212"/>
        <end position="234"/>
    </location>
</feature>
<evidence type="ECO:0000256" key="3">
    <source>
        <dbReference type="ARBA" id="ARBA00022692"/>
    </source>
</evidence>
<dbReference type="PROSITE" id="PS50262">
    <property type="entry name" value="G_PROTEIN_RECEP_F1_2"/>
    <property type="match status" value="1"/>
</dbReference>
<feature type="domain" description="G-protein coupled receptors family 1 profile" evidence="12">
    <location>
        <begin position="67"/>
        <end position="297"/>
    </location>
</feature>
<comment type="subcellular location">
    <subcellularLocation>
        <location evidence="1">Membrane</location>
        <topology evidence="1">Multi-pass membrane protein</topology>
    </subcellularLocation>
</comment>
<feature type="compositionally biased region" description="Low complexity" evidence="10">
    <location>
        <begin position="20"/>
        <end position="30"/>
    </location>
</feature>
<dbReference type="PRINTS" id="PR00237">
    <property type="entry name" value="GPCRRHODOPSN"/>
</dbReference>
<evidence type="ECO:0000259" key="12">
    <source>
        <dbReference type="PROSITE" id="PS50262"/>
    </source>
</evidence>
<evidence type="ECO:0000256" key="1">
    <source>
        <dbReference type="ARBA" id="ARBA00004141"/>
    </source>
</evidence>
<evidence type="ECO:0000256" key="11">
    <source>
        <dbReference type="SAM" id="Phobius"/>
    </source>
</evidence>
<dbReference type="InterPro" id="IPR017452">
    <property type="entry name" value="GPCR_Rhodpsn_7TM"/>
</dbReference>
<evidence type="ECO:0000256" key="2">
    <source>
        <dbReference type="ARBA" id="ARBA00010663"/>
    </source>
</evidence>
<comment type="similarity">
    <text evidence="2 9">Belongs to the G-protein coupled receptor 1 family.</text>
</comment>
<dbReference type="Proteomes" id="UP000694941">
    <property type="component" value="Unplaced"/>
</dbReference>
<dbReference type="Pfam" id="PF00001">
    <property type="entry name" value="7tm_1"/>
    <property type="match status" value="1"/>
</dbReference>
<evidence type="ECO:0000313" key="14">
    <source>
        <dbReference type="RefSeq" id="XP_022256445.1"/>
    </source>
</evidence>
<organism evidence="13 14">
    <name type="scientific">Limulus polyphemus</name>
    <name type="common">Atlantic horseshoe crab</name>
    <dbReference type="NCBI Taxonomy" id="6850"/>
    <lineage>
        <taxon>Eukaryota</taxon>
        <taxon>Metazoa</taxon>
        <taxon>Ecdysozoa</taxon>
        <taxon>Arthropoda</taxon>
        <taxon>Chelicerata</taxon>
        <taxon>Merostomata</taxon>
        <taxon>Xiphosura</taxon>
        <taxon>Limulidae</taxon>
        <taxon>Limulus</taxon>
    </lineage>
</organism>
<evidence type="ECO:0000256" key="10">
    <source>
        <dbReference type="SAM" id="MobiDB-lite"/>
    </source>
</evidence>
<reference evidence="14" key="1">
    <citation type="submission" date="2025-08" db="UniProtKB">
        <authorList>
            <consortium name="RefSeq"/>
        </authorList>
    </citation>
    <scope>IDENTIFICATION</scope>
    <source>
        <tissue evidence="14">Muscle</tissue>
    </source>
</reference>
<keyword evidence="8 9" id="KW-0807">Transducer</keyword>
<dbReference type="InterPro" id="IPR000276">
    <property type="entry name" value="GPCR_Rhodpsn"/>
</dbReference>
<dbReference type="PROSITE" id="PS00237">
    <property type="entry name" value="G_PROTEIN_RECEP_F1_1"/>
    <property type="match status" value="1"/>
</dbReference>
<accession>A0ABM1TKN9</accession>
<evidence type="ECO:0000256" key="6">
    <source>
        <dbReference type="ARBA" id="ARBA00023136"/>
    </source>
</evidence>
<gene>
    <name evidence="14" type="primary">LOC111089052</name>
</gene>
<keyword evidence="13" id="KW-1185">Reference proteome</keyword>
<evidence type="ECO:0000256" key="9">
    <source>
        <dbReference type="RuleBase" id="RU000688"/>
    </source>
</evidence>
<evidence type="ECO:0000313" key="13">
    <source>
        <dbReference type="Proteomes" id="UP000694941"/>
    </source>
</evidence>
<feature type="transmembrane region" description="Helical" evidence="11">
    <location>
        <begin position="55"/>
        <end position="76"/>
    </location>
</feature>
<evidence type="ECO:0000256" key="8">
    <source>
        <dbReference type="ARBA" id="ARBA00023224"/>
    </source>
</evidence>
<dbReference type="Gene3D" id="1.20.1070.10">
    <property type="entry name" value="Rhodopsin 7-helix transmembrane proteins"/>
    <property type="match status" value="1"/>
</dbReference>
<keyword evidence="6 11" id="KW-0472">Membrane</keyword>
<keyword evidence="5 9" id="KW-0297">G-protein coupled receptor</keyword>
<protein>
    <submittedName>
        <fullName evidence="14">Pyroglutamylated RFamide peptide receptor-like</fullName>
    </submittedName>
</protein>
<feature type="transmembrane region" description="Helical" evidence="11">
    <location>
        <begin position="170"/>
        <end position="192"/>
    </location>
</feature>
<keyword evidence="7 9" id="KW-0675">Receptor</keyword>
<keyword evidence="4 11" id="KW-1133">Transmembrane helix</keyword>
<dbReference type="PANTHER" id="PTHR45695:SF15">
    <property type="entry name" value="OPSIN RH2"/>
    <property type="match status" value="1"/>
</dbReference>
<sequence>MSQIMEETSRDTVDVEDDFGPTNTEGNNNTTPLYEYDPYESFNLFSLEDLIPTSIVYGLTLIIGLTGNTLIIYTVVRFKRMRTINNIFLASLASADLLLITFCVPVMYAKLFSYSWTFGEFCCKFVYYIQNVSSICSVLTLTAMSVERYYAIIHPVQSRCMCTTNQARRLIIAIWIVSLVLAIPIILVQVHLEVGERIPAYWCVRNWYSPVLWSIYEVYMFILILVVPSAVMSYTYTRICLQLWVVVKERANMTSGITGNSLELSVHVQSHRTSCNRAVKPRITVHRVEDDNAQVKQ</sequence>
<feature type="transmembrane region" description="Helical" evidence="11">
    <location>
        <begin position="88"/>
        <end position="108"/>
    </location>
</feature>
<name>A0ABM1TKN9_LIMPO</name>
<feature type="transmembrane region" description="Helical" evidence="11">
    <location>
        <begin position="128"/>
        <end position="150"/>
    </location>
</feature>
<dbReference type="GeneID" id="111089052"/>